<dbReference type="Gene3D" id="3.40.50.1220">
    <property type="entry name" value="TPP-binding domain"/>
    <property type="match status" value="1"/>
</dbReference>
<dbReference type="HAMAP" id="MF_01121">
    <property type="entry name" value="Sirtuin_ClassIII"/>
    <property type="match status" value="1"/>
</dbReference>
<dbReference type="RefSeq" id="WP_074659160.1">
    <property type="nucleotide sequence ID" value="NZ_MUGV01000026.1"/>
</dbReference>
<dbReference type="EMBL" id="MUGV01000026">
    <property type="protein sequence ID" value="OXA77545.1"/>
    <property type="molecule type" value="Genomic_DNA"/>
</dbReference>
<evidence type="ECO:0000256" key="4">
    <source>
        <dbReference type="PROSITE-ProRule" id="PRU00236"/>
    </source>
</evidence>
<dbReference type="CDD" id="cd01412">
    <property type="entry name" value="SIRT5_Af1_CobB"/>
    <property type="match status" value="1"/>
</dbReference>
<keyword evidence="7" id="KW-1185">Reference proteome</keyword>
<feature type="binding site" evidence="3">
    <location>
        <position position="211"/>
    </location>
    <ligand>
        <name>NAD(+)</name>
        <dbReference type="ChEBI" id="CHEBI:57540"/>
    </ligand>
</feature>
<proteinExistence type="inferred from homology"/>
<dbReference type="InterPro" id="IPR050134">
    <property type="entry name" value="NAD-dep_sirtuin_deacylases"/>
</dbReference>
<organism evidence="6 7">
    <name type="scientific">Flavobacterium frigidimaris</name>
    <dbReference type="NCBI Taxonomy" id="262320"/>
    <lineage>
        <taxon>Bacteria</taxon>
        <taxon>Pseudomonadati</taxon>
        <taxon>Bacteroidota</taxon>
        <taxon>Flavobacteriia</taxon>
        <taxon>Flavobacteriales</taxon>
        <taxon>Flavobacteriaceae</taxon>
        <taxon>Flavobacterium</taxon>
    </lineage>
</organism>
<dbReference type="Proteomes" id="UP000198382">
    <property type="component" value="Unassembled WGS sequence"/>
</dbReference>
<evidence type="ECO:0000256" key="1">
    <source>
        <dbReference type="ARBA" id="ARBA00022679"/>
    </source>
</evidence>
<keyword evidence="3" id="KW-0963">Cytoplasm</keyword>
<comment type="catalytic activity">
    <reaction evidence="3">
        <text>N(6)-succinyl-L-lysyl-[protein] + NAD(+) + H2O = 2''-O-succinyl-ADP-D-ribose + nicotinamide + L-lysyl-[protein]</text>
        <dbReference type="Rhea" id="RHEA:47668"/>
        <dbReference type="Rhea" id="RHEA-COMP:9752"/>
        <dbReference type="Rhea" id="RHEA-COMP:11877"/>
        <dbReference type="ChEBI" id="CHEBI:15377"/>
        <dbReference type="ChEBI" id="CHEBI:17154"/>
        <dbReference type="ChEBI" id="CHEBI:29969"/>
        <dbReference type="ChEBI" id="CHEBI:57540"/>
        <dbReference type="ChEBI" id="CHEBI:87830"/>
        <dbReference type="ChEBI" id="CHEBI:87832"/>
    </reaction>
</comment>
<dbReference type="InterPro" id="IPR029035">
    <property type="entry name" value="DHS-like_NAD/FAD-binding_dom"/>
</dbReference>
<comment type="subcellular location">
    <subcellularLocation>
        <location evidence="3">Cytoplasm</location>
    </subcellularLocation>
</comment>
<dbReference type="EC" id="2.3.1.286" evidence="3"/>
<feature type="binding site" evidence="3">
    <location>
        <position position="57"/>
    </location>
    <ligand>
        <name>substrate</name>
    </ligand>
</feature>
<comment type="caution">
    <text evidence="3 4">Lacks conserved residue(s) required for the propagation of feature annotation.</text>
</comment>
<keyword evidence="2 3" id="KW-0520">NAD</keyword>
<name>A0ABX4BNM9_FLAFR</name>
<dbReference type="Gene3D" id="3.30.1600.10">
    <property type="entry name" value="SIR2/SIRT2 'Small Domain"/>
    <property type="match status" value="1"/>
</dbReference>
<comment type="similarity">
    <text evidence="3">Belongs to the sirtuin family. Class III subfamily.</text>
</comment>
<comment type="domain">
    <text evidence="3">2 residues (Tyr-54 and Arg-57) present in a large hydrophobic pocket are probably involved in substrate specificity. They are important for desuccinylation activity, but dispensable for deacetylation activity.</text>
</comment>
<evidence type="ECO:0000256" key="3">
    <source>
        <dbReference type="HAMAP-Rule" id="MF_01121"/>
    </source>
</evidence>
<reference evidence="6 7" key="1">
    <citation type="submission" date="2016-11" db="EMBL/GenBank/DDBJ databases">
        <title>Whole genomes of Flavobacteriaceae.</title>
        <authorList>
            <person name="Stine C."/>
            <person name="Li C."/>
            <person name="Tadesse D."/>
        </authorList>
    </citation>
    <scope>NUCLEOTIDE SEQUENCE [LARGE SCALE GENOMIC DNA]</scope>
    <source>
        <strain evidence="6 7">DSM 15937</strain>
    </source>
</reference>
<comment type="function">
    <text evidence="3">NAD-dependent lysine deacetylase and desuccinylase that specifically removes acetyl and succinyl groups on target proteins. Modulates the activities of several proteins which are inactive in their acylated form.</text>
</comment>
<keyword evidence="1" id="KW-0808">Transferase</keyword>
<dbReference type="Pfam" id="PF02146">
    <property type="entry name" value="SIR2"/>
    <property type="match status" value="1"/>
</dbReference>
<evidence type="ECO:0000313" key="6">
    <source>
        <dbReference type="EMBL" id="OXA77545.1"/>
    </source>
</evidence>
<evidence type="ECO:0000256" key="2">
    <source>
        <dbReference type="ARBA" id="ARBA00023027"/>
    </source>
</evidence>
<feature type="binding site" evidence="3">
    <location>
        <begin position="87"/>
        <end position="90"/>
    </location>
    <ligand>
        <name>NAD(+)</name>
        <dbReference type="ChEBI" id="CHEBI:57540"/>
    </ligand>
</feature>
<feature type="domain" description="Deacetylase sirtuin-type" evidence="5">
    <location>
        <begin position="1"/>
        <end position="234"/>
    </location>
</feature>
<dbReference type="PROSITE" id="PS50305">
    <property type="entry name" value="SIRTUIN"/>
    <property type="match status" value="1"/>
</dbReference>
<accession>A0ABX4BNM9</accession>
<comment type="catalytic activity">
    <reaction evidence="3">
        <text>N(6)-acetyl-L-lysyl-[protein] + NAD(+) + H2O = 2''-O-acetyl-ADP-D-ribose + nicotinamide + L-lysyl-[protein]</text>
        <dbReference type="Rhea" id="RHEA:43636"/>
        <dbReference type="Rhea" id="RHEA-COMP:9752"/>
        <dbReference type="Rhea" id="RHEA-COMP:10731"/>
        <dbReference type="ChEBI" id="CHEBI:15377"/>
        <dbReference type="ChEBI" id="CHEBI:17154"/>
        <dbReference type="ChEBI" id="CHEBI:29969"/>
        <dbReference type="ChEBI" id="CHEBI:57540"/>
        <dbReference type="ChEBI" id="CHEBI:61930"/>
        <dbReference type="ChEBI" id="CHEBI:83767"/>
        <dbReference type="EC" id="2.3.1.286"/>
    </reaction>
</comment>
<dbReference type="PANTHER" id="PTHR11085:SF4">
    <property type="entry name" value="NAD-DEPENDENT PROTEIN DEACYLASE"/>
    <property type="match status" value="1"/>
</dbReference>
<dbReference type="SUPFAM" id="SSF52467">
    <property type="entry name" value="DHS-like NAD/FAD-binding domain"/>
    <property type="match status" value="1"/>
</dbReference>
<comment type="caution">
    <text evidence="6">The sequence shown here is derived from an EMBL/GenBank/DDBJ whole genome shotgun (WGS) entry which is preliminary data.</text>
</comment>
<gene>
    <name evidence="3" type="primary">cobB</name>
    <name evidence="6" type="ORF">B0A65_15935</name>
</gene>
<sequence length="234" mass="26506">MKKKLVVLTGAGISAESGIKTFRDSDGLWEGHDVMEVATPEGWRKNQELVLDFYNKRRQQLKEVEPNLGHKILAELEQDFDVHIITQNVDDLHERAGSTKVLHLHGELLKVRSVKNRNLILDWTEDLYTGDFDENGDQLRPHIVWFGEDVPALEEAIEITETADYFAVIGTSLQVYPAAGLISYTYSITPVFYIDPKPIAIPNIQNKVEVIAKIASEGVAELRERLNTNFTNIH</sequence>
<dbReference type="InterPro" id="IPR026590">
    <property type="entry name" value="Ssirtuin_cat_dom"/>
</dbReference>
<feature type="binding site" evidence="3">
    <location>
        <begin position="170"/>
        <end position="172"/>
    </location>
    <ligand>
        <name>NAD(+)</name>
        <dbReference type="ChEBI" id="CHEBI:57540"/>
    </ligand>
</feature>
<feature type="binding site" evidence="3">
    <location>
        <begin position="10"/>
        <end position="29"/>
    </location>
    <ligand>
        <name>NAD(+)</name>
        <dbReference type="ChEBI" id="CHEBI:57540"/>
    </ligand>
</feature>
<dbReference type="InterPro" id="IPR003000">
    <property type="entry name" value="Sirtuin"/>
</dbReference>
<dbReference type="PANTHER" id="PTHR11085">
    <property type="entry name" value="NAD-DEPENDENT PROTEIN DEACYLASE SIRTUIN-5, MITOCHONDRIAL-RELATED"/>
    <property type="match status" value="1"/>
</dbReference>
<feature type="binding site" evidence="3">
    <location>
        <position position="54"/>
    </location>
    <ligand>
        <name>substrate</name>
    </ligand>
</feature>
<protein>
    <recommendedName>
        <fullName evidence="3">NAD-dependent protein deacylase</fullName>
        <ecNumber evidence="3">2.3.1.286</ecNumber>
    </recommendedName>
    <alternativeName>
        <fullName evidence="3">Regulatory protein SIR2 homolog</fullName>
    </alternativeName>
</protein>
<dbReference type="InterPro" id="IPR026591">
    <property type="entry name" value="Sirtuin_cat_small_dom_sf"/>
</dbReference>
<dbReference type="InterPro" id="IPR027546">
    <property type="entry name" value="Sirtuin_class_III"/>
</dbReference>
<feature type="active site" description="Proton acceptor" evidence="3">
    <location>
        <position position="105"/>
    </location>
</feature>
<evidence type="ECO:0000313" key="7">
    <source>
        <dbReference type="Proteomes" id="UP000198382"/>
    </source>
</evidence>
<evidence type="ECO:0000259" key="5">
    <source>
        <dbReference type="PROSITE" id="PS50305"/>
    </source>
</evidence>